<dbReference type="SUPFAM" id="SSF51126">
    <property type="entry name" value="Pectin lyase-like"/>
    <property type="match status" value="1"/>
</dbReference>
<keyword evidence="5" id="KW-0063">Aspartyl esterase</keyword>
<comment type="pathway">
    <text evidence="2">Glycan metabolism; pectin degradation; 2-dehydro-3-deoxy-D-gluconate from pectin: step 1/5.</text>
</comment>
<dbReference type="InterPro" id="IPR012334">
    <property type="entry name" value="Pectin_lyas_fold"/>
</dbReference>
<keyword evidence="8" id="KW-1185">Reference proteome</keyword>
<evidence type="ECO:0000313" key="7">
    <source>
        <dbReference type="EMBL" id="KAK7285734.1"/>
    </source>
</evidence>
<gene>
    <name evidence="7" type="ORF">RJT34_20514</name>
</gene>
<dbReference type="EMBL" id="JAYKXN010000005">
    <property type="protein sequence ID" value="KAK7285734.1"/>
    <property type="molecule type" value="Genomic_DNA"/>
</dbReference>
<organism evidence="7 8">
    <name type="scientific">Clitoria ternatea</name>
    <name type="common">Butterfly pea</name>
    <dbReference type="NCBI Taxonomy" id="43366"/>
    <lineage>
        <taxon>Eukaryota</taxon>
        <taxon>Viridiplantae</taxon>
        <taxon>Streptophyta</taxon>
        <taxon>Embryophyta</taxon>
        <taxon>Tracheophyta</taxon>
        <taxon>Spermatophyta</taxon>
        <taxon>Magnoliopsida</taxon>
        <taxon>eudicotyledons</taxon>
        <taxon>Gunneridae</taxon>
        <taxon>Pentapetalae</taxon>
        <taxon>rosids</taxon>
        <taxon>fabids</taxon>
        <taxon>Fabales</taxon>
        <taxon>Fabaceae</taxon>
        <taxon>Papilionoideae</taxon>
        <taxon>50 kb inversion clade</taxon>
        <taxon>NPAAA clade</taxon>
        <taxon>indigoferoid/millettioid clade</taxon>
        <taxon>Phaseoleae</taxon>
        <taxon>Clitoria</taxon>
    </lineage>
</organism>
<evidence type="ECO:0000256" key="1">
    <source>
        <dbReference type="ARBA" id="ARBA00004191"/>
    </source>
</evidence>
<accession>A0AAN9IT88</accession>
<keyword evidence="4" id="KW-0378">Hydrolase</keyword>
<dbReference type="Gene3D" id="2.160.20.10">
    <property type="entry name" value="Single-stranded right-handed beta-helix, Pectin lyase-like"/>
    <property type="match status" value="1"/>
</dbReference>
<keyword evidence="3" id="KW-0134">Cell wall</keyword>
<evidence type="ECO:0000256" key="5">
    <source>
        <dbReference type="ARBA" id="ARBA00023085"/>
    </source>
</evidence>
<dbReference type="InterPro" id="IPR011050">
    <property type="entry name" value="Pectin_lyase_fold/virulence"/>
</dbReference>
<feature type="domain" description="Pectinesterase catalytic" evidence="6">
    <location>
        <begin position="32"/>
        <end position="116"/>
    </location>
</feature>
<comment type="caution">
    <text evidence="7">The sequence shown here is derived from an EMBL/GenBank/DDBJ whole genome shotgun (WGS) entry which is preliminary data.</text>
</comment>
<evidence type="ECO:0000259" key="6">
    <source>
        <dbReference type="Pfam" id="PF01095"/>
    </source>
</evidence>
<dbReference type="PANTHER" id="PTHR31707">
    <property type="entry name" value="PECTINESTERASE"/>
    <property type="match status" value="1"/>
</dbReference>
<protein>
    <recommendedName>
        <fullName evidence="6">Pectinesterase catalytic domain-containing protein</fullName>
    </recommendedName>
</protein>
<dbReference type="GO" id="GO:0042545">
    <property type="term" value="P:cell wall modification"/>
    <property type="evidence" value="ECO:0007669"/>
    <property type="project" value="InterPro"/>
</dbReference>
<evidence type="ECO:0000256" key="3">
    <source>
        <dbReference type="ARBA" id="ARBA00022512"/>
    </source>
</evidence>
<reference evidence="7 8" key="1">
    <citation type="submission" date="2024-01" db="EMBL/GenBank/DDBJ databases">
        <title>The genomes of 5 underutilized Papilionoideae crops provide insights into root nodulation and disease resistance.</title>
        <authorList>
            <person name="Yuan L."/>
        </authorList>
    </citation>
    <scope>NUCLEOTIDE SEQUENCE [LARGE SCALE GENOMIC DNA]</scope>
    <source>
        <strain evidence="7">LY-2023</strain>
        <tissue evidence="7">Leaf</tissue>
    </source>
</reference>
<evidence type="ECO:0000256" key="2">
    <source>
        <dbReference type="ARBA" id="ARBA00005184"/>
    </source>
</evidence>
<comment type="subcellular location">
    <subcellularLocation>
        <location evidence="1">Secreted</location>
        <location evidence="1">Cell wall</location>
    </subcellularLocation>
</comment>
<dbReference type="Pfam" id="PF01095">
    <property type="entry name" value="Pectinesterase"/>
    <property type="match status" value="1"/>
</dbReference>
<evidence type="ECO:0000313" key="8">
    <source>
        <dbReference type="Proteomes" id="UP001359559"/>
    </source>
</evidence>
<dbReference type="GO" id="GO:0030599">
    <property type="term" value="F:pectinesterase activity"/>
    <property type="evidence" value="ECO:0007669"/>
    <property type="project" value="InterPro"/>
</dbReference>
<name>A0AAN9IT88_CLITE</name>
<keyword evidence="3" id="KW-0964">Secreted</keyword>
<dbReference type="AlphaFoldDB" id="A0AAN9IT88"/>
<dbReference type="Proteomes" id="UP001359559">
    <property type="component" value="Unassembled WGS sequence"/>
</dbReference>
<proteinExistence type="predicted"/>
<evidence type="ECO:0000256" key="4">
    <source>
        <dbReference type="ARBA" id="ARBA00022801"/>
    </source>
</evidence>
<sequence>MSSRTQVIYESVSRRKDLETPTGDDVVVRDIVTVSQDGSGNFTIINDAIAAAPNKSASTDGYFLIYVTAGVYDEIVSIDKRKTYLMMIEDGINKTIITSNRSVIDGWTTFNSVTFGGGTNIGGTLKEVAAGTEVEL</sequence>
<dbReference type="InterPro" id="IPR000070">
    <property type="entry name" value="Pectinesterase_cat"/>
</dbReference>